<keyword evidence="9 10" id="KW-0807">Transducer</keyword>
<sequence length="420" mass="48065">MFEVGRDRTNDLGLKGIWLRFVDMFFEARTLLNNPKMVNRHTTAYYSRDQMKVLGLYMSADEEGQPLKRAWHVFLFVQLSTLYCSMLYGLLQSLDDIVGMGRDLAFIIGMFFILFKMGFFSLYADDVDGIIEALEQNHQAEIKGPATAISRATKRRHFLLLIGLDFVWITGILIFIILLITTPLWADQSLPFHVAFPFELHDPSKHPIAHLIIYISQAFCIAYLHIWLVATEGLSVCLYGQVTTALSVLCVELRHLRYHYGNEESLRGELTRLINNHQSLILIVDRCNQVFHGPLIMQMTVNFMLVSVSVFEALMARHDPKVAAEFMVLMILALGHLSLWSKFGDLMSQESMEVATAAYEAYDPSVGSNRIHQDIRFVIARSQHPLIMRASPFPAFNMINYMAILHQCYGILTLWLKNFG</sequence>
<dbReference type="GO" id="GO:0005886">
    <property type="term" value="C:plasma membrane"/>
    <property type="evidence" value="ECO:0007669"/>
    <property type="project" value="UniProtKB-SubCell"/>
</dbReference>
<evidence type="ECO:0000256" key="3">
    <source>
        <dbReference type="ARBA" id="ARBA00022606"/>
    </source>
</evidence>
<comment type="similarity">
    <text evidence="10">Belongs to the insect chemoreceptor superfamily. Heteromeric odorant receptor channel (TC 1.A.69) family.</text>
</comment>
<proteinExistence type="inferred from homology"/>
<keyword evidence="8 10" id="KW-0675">Receptor</keyword>
<evidence type="ECO:0000256" key="4">
    <source>
        <dbReference type="ARBA" id="ARBA00022692"/>
    </source>
</evidence>
<dbReference type="GO" id="GO:0007165">
    <property type="term" value="P:signal transduction"/>
    <property type="evidence" value="ECO:0007669"/>
    <property type="project" value="UniProtKB-KW"/>
</dbReference>
<dbReference type="EMBL" id="EU128652">
    <property type="protein sequence ID" value="ABW97707.1"/>
    <property type="molecule type" value="Genomic_DNA"/>
</dbReference>
<keyword evidence="7 10" id="KW-0472">Membrane</keyword>
<protein>
    <recommendedName>
        <fullName evidence="10">Odorant receptor</fullName>
    </recommendedName>
</protein>
<dbReference type="Pfam" id="PF02949">
    <property type="entry name" value="7tm_6"/>
    <property type="match status" value="1"/>
</dbReference>
<dbReference type="GO" id="GO:0004984">
    <property type="term" value="F:olfactory receptor activity"/>
    <property type="evidence" value="ECO:0007669"/>
    <property type="project" value="InterPro"/>
</dbReference>
<keyword evidence="4 10" id="KW-0812">Transmembrane</keyword>
<feature type="transmembrane region" description="Helical" evidence="10">
    <location>
        <begin position="104"/>
        <end position="124"/>
    </location>
</feature>
<evidence type="ECO:0000256" key="5">
    <source>
        <dbReference type="ARBA" id="ARBA00022725"/>
    </source>
</evidence>
<comment type="subcellular location">
    <subcellularLocation>
        <location evidence="1 10">Cell membrane</location>
        <topology evidence="1 10">Multi-pass membrane protein</topology>
    </subcellularLocation>
</comment>
<evidence type="ECO:0000256" key="9">
    <source>
        <dbReference type="ARBA" id="ARBA00023224"/>
    </source>
</evidence>
<dbReference type="AlphaFoldDB" id="E6Y361"/>
<comment type="caution">
    <text evidence="10">Lacks conserved residue(s) required for the propagation of feature annotation.</text>
</comment>
<dbReference type="PANTHER" id="PTHR21137">
    <property type="entry name" value="ODORANT RECEPTOR"/>
    <property type="match status" value="1"/>
</dbReference>
<accession>E6Y361</accession>
<evidence type="ECO:0000256" key="7">
    <source>
        <dbReference type="ARBA" id="ARBA00023136"/>
    </source>
</evidence>
<feature type="transmembrane region" description="Helical" evidence="10">
    <location>
        <begin position="158"/>
        <end position="186"/>
    </location>
</feature>
<evidence type="ECO:0000256" key="8">
    <source>
        <dbReference type="ARBA" id="ARBA00023170"/>
    </source>
</evidence>
<dbReference type="InterPro" id="IPR004117">
    <property type="entry name" value="7tm6_olfct_rcpt"/>
</dbReference>
<reference evidence="11" key="1">
    <citation type="submission" date="2007-08" db="EMBL/GenBank/DDBJ databases">
        <title>Odorant receptor genes.</title>
        <authorList>
            <person name="Conceicao I.C."/>
            <person name="Aguade M."/>
        </authorList>
    </citation>
    <scope>NUCLEOTIDE SEQUENCE</scope>
</reference>
<keyword evidence="6 10" id="KW-1133">Transmembrane helix</keyword>
<evidence type="ECO:0000256" key="2">
    <source>
        <dbReference type="ARBA" id="ARBA00022475"/>
    </source>
</evidence>
<evidence type="ECO:0000256" key="6">
    <source>
        <dbReference type="ARBA" id="ARBA00022989"/>
    </source>
</evidence>
<feature type="transmembrane region" description="Helical" evidence="10">
    <location>
        <begin position="206"/>
        <end position="229"/>
    </location>
</feature>
<feature type="transmembrane region" description="Helical" evidence="10">
    <location>
        <begin position="73"/>
        <end position="92"/>
    </location>
</feature>
<feature type="transmembrane region" description="Helical" evidence="10">
    <location>
        <begin position="322"/>
        <end position="340"/>
    </location>
</feature>
<organism evidence="11">
    <name type="scientific">Drosophila subobscura</name>
    <name type="common">Fruit fly</name>
    <dbReference type="NCBI Taxonomy" id="7241"/>
    <lineage>
        <taxon>Eukaryota</taxon>
        <taxon>Metazoa</taxon>
        <taxon>Ecdysozoa</taxon>
        <taxon>Arthropoda</taxon>
        <taxon>Hexapoda</taxon>
        <taxon>Insecta</taxon>
        <taxon>Pterygota</taxon>
        <taxon>Neoptera</taxon>
        <taxon>Endopterygota</taxon>
        <taxon>Diptera</taxon>
        <taxon>Brachycera</taxon>
        <taxon>Muscomorpha</taxon>
        <taxon>Ephydroidea</taxon>
        <taxon>Drosophilidae</taxon>
        <taxon>Drosophila</taxon>
        <taxon>Sophophora</taxon>
    </lineage>
</organism>
<keyword evidence="2" id="KW-1003">Cell membrane</keyword>
<feature type="transmembrane region" description="Helical" evidence="10">
    <location>
        <begin position="398"/>
        <end position="416"/>
    </location>
</feature>
<keyword evidence="3 10" id="KW-0716">Sensory transduction</keyword>
<gene>
    <name evidence="11" type="primary">Or65b1</name>
</gene>
<keyword evidence="5 10" id="KW-0552">Olfaction</keyword>
<evidence type="ECO:0000256" key="10">
    <source>
        <dbReference type="RuleBase" id="RU351113"/>
    </source>
</evidence>
<evidence type="ECO:0000256" key="1">
    <source>
        <dbReference type="ARBA" id="ARBA00004651"/>
    </source>
</evidence>
<dbReference type="PANTHER" id="PTHR21137:SF35">
    <property type="entry name" value="ODORANT RECEPTOR 19A-RELATED"/>
    <property type="match status" value="1"/>
</dbReference>
<evidence type="ECO:0000313" key="11">
    <source>
        <dbReference type="EMBL" id="ABW97707.1"/>
    </source>
</evidence>
<name>E6Y361_DROSU</name>
<dbReference type="GO" id="GO:0005549">
    <property type="term" value="F:odorant binding"/>
    <property type="evidence" value="ECO:0007669"/>
    <property type="project" value="InterPro"/>
</dbReference>